<evidence type="ECO:0000256" key="4">
    <source>
        <dbReference type="ARBA" id="ARBA00022989"/>
    </source>
</evidence>
<evidence type="ECO:0000313" key="8">
    <source>
        <dbReference type="Proteomes" id="UP000440578"/>
    </source>
</evidence>
<proteinExistence type="predicted"/>
<comment type="caution">
    <text evidence="7">The sequence shown here is derived from an EMBL/GenBank/DDBJ whole genome shotgun (WGS) entry which is preliminary data.</text>
</comment>
<feature type="transmembrane region" description="Helical" evidence="6">
    <location>
        <begin position="175"/>
        <end position="194"/>
    </location>
</feature>
<dbReference type="Proteomes" id="UP000440578">
    <property type="component" value="Unassembled WGS sequence"/>
</dbReference>
<evidence type="ECO:0000256" key="1">
    <source>
        <dbReference type="ARBA" id="ARBA00004651"/>
    </source>
</evidence>
<evidence type="ECO:0000256" key="6">
    <source>
        <dbReference type="SAM" id="Phobius"/>
    </source>
</evidence>
<name>A0A6A4VDD1_AMPAM</name>
<sequence length="195" mass="21084">MSFCLISFKYVLASLYVESGLQEINTLLTAMVEGGYQPDPAAVCDIISLHGELSRTFGRLTKVMSAELVLVMASGTIACVTMLLTVISSLKMGTLGDMALMVTLYLMLASVTMVLPSEAIQRCLEAAGEARALLLAAELRQPPLSRQLGLLRESVGRDLDTLGELGLFRLRRSTVLSIGSTILTNAIIMLQFYFA</sequence>
<feature type="transmembrane region" description="Helical" evidence="6">
    <location>
        <begin position="98"/>
        <end position="115"/>
    </location>
</feature>
<evidence type="ECO:0000256" key="5">
    <source>
        <dbReference type="ARBA" id="ARBA00023136"/>
    </source>
</evidence>
<dbReference type="GO" id="GO:0005886">
    <property type="term" value="C:plasma membrane"/>
    <property type="evidence" value="ECO:0007669"/>
    <property type="project" value="UniProtKB-SubCell"/>
</dbReference>
<protein>
    <recommendedName>
        <fullName evidence="9">Gustatory receptor</fullName>
    </recommendedName>
</protein>
<dbReference type="Pfam" id="PF08395">
    <property type="entry name" value="7tm_7"/>
    <property type="match status" value="1"/>
</dbReference>
<keyword evidence="3 6" id="KW-0812">Transmembrane</keyword>
<comment type="subcellular location">
    <subcellularLocation>
        <location evidence="1">Cell membrane</location>
        <topology evidence="1">Multi-pass membrane protein</topology>
    </subcellularLocation>
</comment>
<accession>A0A6A4VDD1</accession>
<dbReference type="AlphaFoldDB" id="A0A6A4VDD1"/>
<dbReference type="GO" id="GO:0050909">
    <property type="term" value="P:sensory perception of taste"/>
    <property type="evidence" value="ECO:0007669"/>
    <property type="project" value="InterPro"/>
</dbReference>
<feature type="transmembrane region" description="Helical" evidence="6">
    <location>
        <begin position="68"/>
        <end position="92"/>
    </location>
</feature>
<gene>
    <name evidence="7" type="ORF">FJT64_009517</name>
</gene>
<keyword evidence="2" id="KW-1003">Cell membrane</keyword>
<dbReference type="EMBL" id="VIIS01001808">
    <property type="protein sequence ID" value="KAF0292506.1"/>
    <property type="molecule type" value="Genomic_DNA"/>
</dbReference>
<organism evidence="7 8">
    <name type="scientific">Amphibalanus amphitrite</name>
    <name type="common">Striped barnacle</name>
    <name type="synonym">Balanus amphitrite</name>
    <dbReference type="NCBI Taxonomy" id="1232801"/>
    <lineage>
        <taxon>Eukaryota</taxon>
        <taxon>Metazoa</taxon>
        <taxon>Ecdysozoa</taxon>
        <taxon>Arthropoda</taxon>
        <taxon>Crustacea</taxon>
        <taxon>Multicrustacea</taxon>
        <taxon>Cirripedia</taxon>
        <taxon>Thoracica</taxon>
        <taxon>Thoracicalcarea</taxon>
        <taxon>Balanomorpha</taxon>
        <taxon>Balanoidea</taxon>
        <taxon>Balanidae</taxon>
        <taxon>Amphibalaninae</taxon>
        <taxon>Amphibalanus</taxon>
    </lineage>
</organism>
<evidence type="ECO:0008006" key="9">
    <source>
        <dbReference type="Google" id="ProtNLM"/>
    </source>
</evidence>
<evidence type="ECO:0000313" key="7">
    <source>
        <dbReference type="EMBL" id="KAF0292506.1"/>
    </source>
</evidence>
<keyword evidence="8" id="KW-1185">Reference proteome</keyword>
<keyword evidence="4 6" id="KW-1133">Transmembrane helix</keyword>
<keyword evidence="5 6" id="KW-0472">Membrane</keyword>
<reference evidence="7 8" key="1">
    <citation type="submission" date="2019-07" db="EMBL/GenBank/DDBJ databases">
        <title>Draft genome assembly of a fouling barnacle, Amphibalanus amphitrite (Darwin, 1854): The first reference genome for Thecostraca.</title>
        <authorList>
            <person name="Kim W."/>
        </authorList>
    </citation>
    <scope>NUCLEOTIDE SEQUENCE [LARGE SCALE GENOMIC DNA]</scope>
    <source>
        <strain evidence="7">SNU_AA5</strain>
        <tissue evidence="7">Soma without cirri and trophi</tissue>
    </source>
</reference>
<evidence type="ECO:0000256" key="3">
    <source>
        <dbReference type="ARBA" id="ARBA00022692"/>
    </source>
</evidence>
<evidence type="ECO:0000256" key="2">
    <source>
        <dbReference type="ARBA" id="ARBA00022475"/>
    </source>
</evidence>
<dbReference type="InterPro" id="IPR013604">
    <property type="entry name" value="7TM_chemorcpt"/>
</dbReference>